<dbReference type="Pfam" id="PF02518">
    <property type="entry name" value="HATPase_c"/>
    <property type="match status" value="1"/>
</dbReference>
<sequence>MHDLKQFTLRDMSECGLALRHLGSKANSMEEASNSIIQYLYDHLIDKQSGERSCALIRFFKTQSYGELTPELQEYTHEILDDHLPEDNLKCLILLATIGQLPEWNSRHQSEKHKVIPLFSEEMIARIPMIFQLIQQLGLNLGTVIRPDPNLLTDLEQRMYNVFYVPDALDSPYIPSQTSFVIPYNIKSVVGFGGLLPSGNIFVILMFLKVEVPRISIDFLRPLALNVKMAILPFENNRIFMGYEQSRVNEKPVTTTDNKAFEYLNSQIATLTQLLDVSEQSTISQSDRLEQTNTYLQETLQQLQSTQIQIVHNEKMSSLGQLVAGIAHEINNPVNFLHGNLQYAMDYTHLIVQIIQKYQDYYPDPPKEIQKLIQDNELDFLTKDLAKLLNSMMLGTKRIAEIVKSLRNFSRLDEAEIKEVHIHEGIDSTLMILEHRLRARDHRYPQIQIIKEYNKLPLIECCPGRINQVFMNIITNAIDALQDGSKSWFIDNNQLEQPNHLLPAIRIRTEVIDQEWVAISIADNGCGMNEKVCARLFEPFFTTKPVGKGTGLGLSISYQIIVEKHSGQISCISEPGEGTEFLIKIPVKSKKP</sequence>
<dbReference type="InterPro" id="IPR004358">
    <property type="entry name" value="Sig_transdc_His_kin-like_C"/>
</dbReference>
<dbReference type="Gene3D" id="1.10.287.130">
    <property type="match status" value="1"/>
</dbReference>
<dbReference type="InterPro" id="IPR036890">
    <property type="entry name" value="HATPase_C_sf"/>
</dbReference>
<name>K9ZH07_ANACC</name>
<feature type="domain" description="Histidine kinase" evidence="6">
    <location>
        <begin position="325"/>
        <end position="589"/>
    </location>
</feature>
<reference evidence="8" key="1">
    <citation type="journal article" date="2013" name="Proc. Natl. Acad. Sci. U.S.A.">
        <title>Improving the coverage of the cyanobacterial phylum using diversity-driven genome sequencing.</title>
        <authorList>
            <person name="Shih P.M."/>
            <person name="Wu D."/>
            <person name="Latifi A."/>
            <person name="Axen S.D."/>
            <person name="Fewer D.P."/>
            <person name="Talla E."/>
            <person name="Calteau A."/>
            <person name="Cai F."/>
            <person name="Tandeau de Marsac N."/>
            <person name="Rippka R."/>
            <person name="Herdman M."/>
            <person name="Sivonen K."/>
            <person name="Coursin T."/>
            <person name="Laurent T."/>
            <person name="Goodwin L."/>
            <person name="Nolan M."/>
            <person name="Davenport K.W."/>
            <person name="Han C.S."/>
            <person name="Rubin E.M."/>
            <person name="Eisen J.A."/>
            <person name="Woyke T."/>
            <person name="Gugger M."/>
            <person name="Kerfeld C.A."/>
        </authorList>
    </citation>
    <scope>NUCLEOTIDE SEQUENCE [LARGE SCALE GENOMIC DNA]</scope>
    <source>
        <strain evidence="8">ATCC 27899 / PCC 7122</strain>
    </source>
</reference>
<evidence type="ECO:0000259" key="6">
    <source>
        <dbReference type="PROSITE" id="PS50109"/>
    </source>
</evidence>
<dbReference type="SUPFAM" id="SSF47384">
    <property type="entry name" value="Homodimeric domain of signal transducing histidine kinase"/>
    <property type="match status" value="1"/>
</dbReference>
<dbReference type="EMBL" id="CP003659">
    <property type="protein sequence ID" value="AFZ58518.1"/>
    <property type="molecule type" value="Genomic_DNA"/>
</dbReference>
<keyword evidence="8" id="KW-1185">Reference proteome</keyword>
<dbReference type="InterPro" id="IPR036097">
    <property type="entry name" value="HisK_dim/P_sf"/>
</dbReference>
<dbReference type="OrthoDB" id="5401154at2"/>
<dbReference type="SMART" id="SM00388">
    <property type="entry name" value="HisKA"/>
    <property type="match status" value="1"/>
</dbReference>
<dbReference type="EC" id="2.7.13.3" evidence="2"/>
<evidence type="ECO:0000313" key="7">
    <source>
        <dbReference type="EMBL" id="AFZ58518.1"/>
    </source>
</evidence>
<protein>
    <recommendedName>
        <fullName evidence="2">histidine kinase</fullName>
        <ecNumber evidence="2">2.7.13.3</ecNumber>
    </recommendedName>
</protein>
<dbReference type="PANTHER" id="PTHR43065">
    <property type="entry name" value="SENSOR HISTIDINE KINASE"/>
    <property type="match status" value="1"/>
</dbReference>
<dbReference type="PATRIC" id="fig|272123.3.peg.3386"/>
<keyword evidence="4 7" id="KW-0808">Transferase</keyword>
<dbReference type="Proteomes" id="UP000010474">
    <property type="component" value="Chromosome"/>
</dbReference>
<dbReference type="PRINTS" id="PR00344">
    <property type="entry name" value="BCTRLSENSOR"/>
</dbReference>
<dbReference type="PROSITE" id="PS50109">
    <property type="entry name" value="HIS_KIN"/>
    <property type="match status" value="1"/>
</dbReference>
<evidence type="ECO:0000256" key="2">
    <source>
        <dbReference type="ARBA" id="ARBA00012438"/>
    </source>
</evidence>
<dbReference type="InterPro" id="IPR005467">
    <property type="entry name" value="His_kinase_dom"/>
</dbReference>
<keyword evidence="3" id="KW-0597">Phosphoprotein</keyword>
<dbReference type="CDD" id="cd00082">
    <property type="entry name" value="HisKA"/>
    <property type="match status" value="1"/>
</dbReference>
<dbReference type="GO" id="GO:0000155">
    <property type="term" value="F:phosphorelay sensor kinase activity"/>
    <property type="evidence" value="ECO:0007669"/>
    <property type="project" value="InterPro"/>
</dbReference>
<dbReference type="AlphaFoldDB" id="K9ZH07"/>
<evidence type="ECO:0000256" key="5">
    <source>
        <dbReference type="ARBA" id="ARBA00023012"/>
    </source>
</evidence>
<keyword evidence="5" id="KW-0902">Two-component regulatory system</keyword>
<accession>K9ZH07</accession>
<dbReference type="STRING" id="272123.Anacy_3104"/>
<dbReference type="Pfam" id="PF00512">
    <property type="entry name" value="HisKA"/>
    <property type="match status" value="1"/>
</dbReference>
<dbReference type="RefSeq" id="WP_015215144.1">
    <property type="nucleotide sequence ID" value="NC_019771.1"/>
</dbReference>
<organism evidence="7 8">
    <name type="scientific">Anabaena cylindrica (strain ATCC 27899 / PCC 7122)</name>
    <dbReference type="NCBI Taxonomy" id="272123"/>
    <lineage>
        <taxon>Bacteria</taxon>
        <taxon>Bacillati</taxon>
        <taxon>Cyanobacteriota</taxon>
        <taxon>Cyanophyceae</taxon>
        <taxon>Nostocales</taxon>
        <taxon>Nostocaceae</taxon>
        <taxon>Anabaena</taxon>
    </lineage>
</organism>
<dbReference type="Gene3D" id="3.30.565.10">
    <property type="entry name" value="Histidine kinase-like ATPase, C-terminal domain"/>
    <property type="match status" value="1"/>
</dbReference>
<comment type="catalytic activity">
    <reaction evidence="1">
        <text>ATP + protein L-histidine = ADP + protein N-phospho-L-histidine.</text>
        <dbReference type="EC" id="2.7.13.3"/>
    </reaction>
</comment>
<dbReference type="InterPro" id="IPR003594">
    <property type="entry name" value="HATPase_dom"/>
</dbReference>
<proteinExistence type="predicted"/>
<evidence type="ECO:0000256" key="3">
    <source>
        <dbReference type="ARBA" id="ARBA00022553"/>
    </source>
</evidence>
<gene>
    <name evidence="7" type="ordered locus">Anacy_3104</name>
</gene>
<evidence type="ECO:0000256" key="1">
    <source>
        <dbReference type="ARBA" id="ARBA00000085"/>
    </source>
</evidence>
<keyword evidence="4 7" id="KW-0418">Kinase</keyword>
<dbReference type="InterPro" id="IPR003661">
    <property type="entry name" value="HisK_dim/P_dom"/>
</dbReference>
<dbReference type="HOGENOM" id="CLU_460534_0_0_3"/>
<dbReference type="SMART" id="SM00387">
    <property type="entry name" value="HATPase_c"/>
    <property type="match status" value="1"/>
</dbReference>
<dbReference type="eggNOG" id="COG4191">
    <property type="taxonomic scope" value="Bacteria"/>
</dbReference>
<evidence type="ECO:0000313" key="8">
    <source>
        <dbReference type="Proteomes" id="UP000010474"/>
    </source>
</evidence>
<dbReference type="PANTHER" id="PTHR43065:SF50">
    <property type="entry name" value="HISTIDINE KINASE"/>
    <property type="match status" value="1"/>
</dbReference>
<evidence type="ECO:0000256" key="4">
    <source>
        <dbReference type="ARBA" id="ARBA00022777"/>
    </source>
</evidence>
<dbReference type="SUPFAM" id="SSF55874">
    <property type="entry name" value="ATPase domain of HSP90 chaperone/DNA topoisomerase II/histidine kinase"/>
    <property type="match status" value="1"/>
</dbReference>
<dbReference type="KEGG" id="acy:Anacy_3104"/>